<evidence type="ECO:0000313" key="3">
    <source>
        <dbReference type="Proteomes" id="UP000593576"/>
    </source>
</evidence>
<feature type="region of interest" description="Disordered" evidence="1">
    <location>
        <begin position="94"/>
        <end position="139"/>
    </location>
</feature>
<dbReference type="OrthoDB" id="994333at2759"/>
<accession>A0A7J9MBN6</accession>
<dbReference type="PANTHER" id="PTHR31286:SF173">
    <property type="entry name" value="DUF4283 DOMAIN-CONTAINING PROTEIN"/>
    <property type="match status" value="1"/>
</dbReference>
<feature type="compositionally biased region" description="Basic and acidic residues" evidence="1">
    <location>
        <begin position="104"/>
        <end position="116"/>
    </location>
</feature>
<evidence type="ECO:0000313" key="2">
    <source>
        <dbReference type="EMBL" id="MBA0868502.1"/>
    </source>
</evidence>
<gene>
    <name evidence="2" type="ORF">Goshw_014766</name>
</gene>
<organism evidence="2 3">
    <name type="scientific">Gossypium schwendimanii</name>
    <name type="common">Cotton</name>
    <dbReference type="NCBI Taxonomy" id="34291"/>
    <lineage>
        <taxon>Eukaryota</taxon>
        <taxon>Viridiplantae</taxon>
        <taxon>Streptophyta</taxon>
        <taxon>Embryophyta</taxon>
        <taxon>Tracheophyta</taxon>
        <taxon>Spermatophyta</taxon>
        <taxon>Magnoliopsida</taxon>
        <taxon>eudicotyledons</taxon>
        <taxon>Gunneridae</taxon>
        <taxon>Pentapetalae</taxon>
        <taxon>rosids</taxon>
        <taxon>malvids</taxon>
        <taxon>Malvales</taxon>
        <taxon>Malvaceae</taxon>
        <taxon>Malvoideae</taxon>
        <taxon>Gossypium</taxon>
    </lineage>
</organism>
<dbReference type="AlphaFoldDB" id="A0A7J9MBN6"/>
<keyword evidence="3" id="KW-1185">Reference proteome</keyword>
<dbReference type="PANTHER" id="PTHR31286">
    <property type="entry name" value="GLYCINE-RICH CELL WALL STRUCTURAL PROTEIN 1.8-LIKE"/>
    <property type="match status" value="1"/>
</dbReference>
<name>A0A7J9MBN6_GOSSC</name>
<dbReference type="EMBL" id="JABFAF010000010">
    <property type="protein sequence ID" value="MBA0868502.1"/>
    <property type="molecule type" value="Genomic_DNA"/>
</dbReference>
<reference evidence="2 3" key="1">
    <citation type="journal article" date="2019" name="Genome Biol. Evol.">
        <title>Insights into the evolution of the New World diploid cottons (Gossypium, subgenus Houzingenia) based on genome sequencing.</title>
        <authorList>
            <person name="Grover C.E."/>
            <person name="Arick M.A. 2nd"/>
            <person name="Thrash A."/>
            <person name="Conover J.L."/>
            <person name="Sanders W.S."/>
            <person name="Peterson D.G."/>
            <person name="Frelichowski J.E."/>
            <person name="Scheffler J.A."/>
            <person name="Scheffler B.E."/>
            <person name="Wendel J.F."/>
        </authorList>
    </citation>
    <scope>NUCLEOTIDE SEQUENCE [LARGE SCALE GENOMIC DNA]</scope>
    <source>
        <strain evidence="2">1</strain>
        <tissue evidence="2">Leaf</tissue>
    </source>
</reference>
<dbReference type="Proteomes" id="UP000593576">
    <property type="component" value="Unassembled WGS sequence"/>
</dbReference>
<sequence>MVGNVIKIYLLTNKGARGQFARFEISIDLSKLFVSRIRIVSRIHRVEYESFPTVCFGCGTFEHLKGDCPQLKIMENKEKGSGEVEDPVRLEQYENTGSIQEPNENERFGEWKILDHRNRRPNQRTDNGQESGNRNNLFGSQFNIFPKQVSHKMTTMRMVQVNKQAVSGPRIENQDGGIKENGMSFGTLKIRMKWGLGYLNLVPMVIQGMVDCLEVEGRAVDIREENVELVVLDQAVSGKILGQPSGVVHGVKNDATLRDDSFDV</sequence>
<feature type="compositionally biased region" description="Polar residues" evidence="1">
    <location>
        <begin position="124"/>
        <end position="139"/>
    </location>
</feature>
<evidence type="ECO:0000256" key="1">
    <source>
        <dbReference type="SAM" id="MobiDB-lite"/>
    </source>
</evidence>
<dbReference type="InterPro" id="IPR040256">
    <property type="entry name" value="At4g02000-like"/>
</dbReference>
<proteinExistence type="predicted"/>
<comment type="caution">
    <text evidence="2">The sequence shown here is derived from an EMBL/GenBank/DDBJ whole genome shotgun (WGS) entry which is preliminary data.</text>
</comment>
<protein>
    <recommendedName>
        <fullName evidence="4">CCHC-type domain-containing protein</fullName>
    </recommendedName>
</protein>
<evidence type="ECO:0008006" key="4">
    <source>
        <dbReference type="Google" id="ProtNLM"/>
    </source>
</evidence>